<evidence type="ECO:0000259" key="7">
    <source>
        <dbReference type="Pfam" id="PF00775"/>
    </source>
</evidence>
<keyword evidence="4" id="KW-0223">Dioxygenase</keyword>
<dbReference type="GO" id="GO:0009712">
    <property type="term" value="P:catechol-containing compound metabolic process"/>
    <property type="evidence" value="ECO:0007669"/>
    <property type="project" value="InterPro"/>
</dbReference>
<sequence>MTEISSSIKTPAVAPLSSRILEKWEYTSLIFWIEVTRNHGSSDLTIDNLTFHIIRMSTQVNDTRVKYLTTKLIQHLHNFVRDVQLQTDEWEVAWKFLTKVGQACTPERQEFVLLSDIKQTSEATKSSILGPFFNDTSRLFDNGQSITSNEVADIEYSKPDCRGKFHTDYNSNFYLKAVKPVDYPIPNDGPVGTLLSLFNRDCHRPAHIHYIITHPAYKKLVTAVYSRESKFIQEDPVFGTKQSLVVDIIWTEDAVLAETYRIPFFRRDIGNEKRRGFWLLDRDFVLVPKQSKEGCP</sequence>
<dbReference type="Proteomes" id="UP000054321">
    <property type="component" value="Unassembled WGS sequence"/>
</dbReference>
<reference evidence="10" key="2">
    <citation type="submission" date="2015-01" db="EMBL/GenBank/DDBJ databases">
        <title>Evolutionary Origins and Diversification of the Mycorrhizal Mutualists.</title>
        <authorList>
            <consortium name="DOE Joint Genome Institute"/>
            <consortium name="Mycorrhizal Genomics Consortium"/>
            <person name="Kohler A."/>
            <person name="Kuo A."/>
            <person name="Nagy L.G."/>
            <person name="Floudas D."/>
            <person name="Copeland A."/>
            <person name="Barry K.W."/>
            <person name="Cichocki N."/>
            <person name="Veneault-Fourrey C."/>
            <person name="LaButti K."/>
            <person name="Lindquist E.A."/>
            <person name="Lipzen A."/>
            <person name="Lundell T."/>
            <person name="Morin E."/>
            <person name="Murat C."/>
            <person name="Riley R."/>
            <person name="Ohm R."/>
            <person name="Sun H."/>
            <person name="Tunlid A."/>
            <person name="Henrissat B."/>
            <person name="Grigoriev I.V."/>
            <person name="Hibbett D.S."/>
            <person name="Martin F."/>
        </authorList>
    </citation>
    <scope>NUCLEOTIDE SEQUENCE [LARGE SCALE GENOMIC DNA]</scope>
    <source>
        <strain evidence="10">Zn</strain>
    </source>
</reference>
<dbReference type="STRING" id="913774.A0A0C3GM53"/>
<dbReference type="InterPro" id="IPR000627">
    <property type="entry name" value="Intradiol_dOase_C"/>
</dbReference>
<evidence type="ECO:0000256" key="1">
    <source>
        <dbReference type="ARBA" id="ARBA00001965"/>
    </source>
</evidence>
<dbReference type="GO" id="GO:0008199">
    <property type="term" value="F:ferric iron binding"/>
    <property type="evidence" value="ECO:0007669"/>
    <property type="project" value="InterPro"/>
</dbReference>
<proteinExistence type="inferred from homology"/>
<feature type="domain" description="Intradiol ring-cleavage dioxygenases" evidence="7">
    <location>
        <begin position="156"/>
        <end position="254"/>
    </location>
</feature>
<keyword evidence="6" id="KW-0408">Iron</keyword>
<dbReference type="Pfam" id="PF04444">
    <property type="entry name" value="Dioxygenase_N"/>
    <property type="match status" value="1"/>
</dbReference>
<dbReference type="SUPFAM" id="SSF49482">
    <property type="entry name" value="Aromatic compound dioxygenase"/>
    <property type="match status" value="1"/>
</dbReference>
<name>A0A0C3GM53_OIDMZ</name>
<keyword evidence="10" id="KW-1185">Reference proteome</keyword>
<dbReference type="InterPro" id="IPR015889">
    <property type="entry name" value="Intradiol_dOase_core"/>
</dbReference>
<keyword evidence="5" id="KW-0560">Oxidoreductase</keyword>
<evidence type="ECO:0000256" key="3">
    <source>
        <dbReference type="ARBA" id="ARBA00022723"/>
    </source>
</evidence>
<accession>A0A0C3GM53</accession>
<dbReference type="EMBL" id="KN832914">
    <property type="protein sequence ID" value="KIM92619.1"/>
    <property type="molecule type" value="Genomic_DNA"/>
</dbReference>
<dbReference type="GO" id="GO:0018576">
    <property type="term" value="F:catechol 1,2-dioxygenase activity"/>
    <property type="evidence" value="ECO:0007669"/>
    <property type="project" value="InterPro"/>
</dbReference>
<evidence type="ECO:0000256" key="2">
    <source>
        <dbReference type="ARBA" id="ARBA00007825"/>
    </source>
</evidence>
<dbReference type="Pfam" id="PF00775">
    <property type="entry name" value="Dioxygenase_C"/>
    <property type="match status" value="1"/>
</dbReference>
<comment type="similarity">
    <text evidence="2">Belongs to the intradiol ring-cleavage dioxygenase family.</text>
</comment>
<comment type="cofactor">
    <cofactor evidence="1">
        <name>Fe(3+)</name>
        <dbReference type="ChEBI" id="CHEBI:29034"/>
    </cofactor>
</comment>
<dbReference type="InterPro" id="IPR050770">
    <property type="entry name" value="Intradiol_RC_Dioxygenase"/>
</dbReference>
<evidence type="ECO:0008006" key="11">
    <source>
        <dbReference type="Google" id="ProtNLM"/>
    </source>
</evidence>
<dbReference type="PANTHER" id="PTHR33711:SF7">
    <property type="entry name" value="INTRADIOL RING-CLEAVAGE DIOXYGENASES DOMAIN-CONTAINING PROTEIN-RELATED"/>
    <property type="match status" value="1"/>
</dbReference>
<dbReference type="InterPro" id="IPR007535">
    <property type="entry name" value="Catechol_dOase_N"/>
</dbReference>
<dbReference type="OrthoDB" id="5238185at2759"/>
<dbReference type="InParanoid" id="A0A0C3GM53"/>
<dbReference type="Gene3D" id="2.60.130.10">
    <property type="entry name" value="Aromatic compound dioxygenase"/>
    <property type="match status" value="2"/>
</dbReference>
<evidence type="ECO:0000256" key="5">
    <source>
        <dbReference type="ARBA" id="ARBA00023002"/>
    </source>
</evidence>
<feature type="domain" description="Catechol dioxygenase N-terminal" evidence="8">
    <location>
        <begin position="62"/>
        <end position="117"/>
    </location>
</feature>
<keyword evidence="3" id="KW-0479">Metal-binding</keyword>
<reference evidence="9 10" key="1">
    <citation type="submission" date="2014-04" db="EMBL/GenBank/DDBJ databases">
        <authorList>
            <consortium name="DOE Joint Genome Institute"/>
            <person name="Kuo A."/>
            <person name="Martino E."/>
            <person name="Perotto S."/>
            <person name="Kohler A."/>
            <person name="Nagy L.G."/>
            <person name="Floudas D."/>
            <person name="Copeland A."/>
            <person name="Barry K.W."/>
            <person name="Cichocki N."/>
            <person name="Veneault-Fourrey C."/>
            <person name="LaButti K."/>
            <person name="Lindquist E.A."/>
            <person name="Lipzen A."/>
            <person name="Lundell T."/>
            <person name="Morin E."/>
            <person name="Murat C."/>
            <person name="Sun H."/>
            <person name="Tunlid A."/>
            <person name="Henrissat B."/>
            <person name="Grigoriev I.V."/>
            <person name="Hibbett D.S."/>
            <person name="Martin F."/>
            <person name="Nordberg H.P."/>
            <person name="Cantor M.N."/>
            <person name="Hua S.X."/>
        </authorList>
    </citation>
    <scope>NUCLEOTIDE SEQUENCE [LARGE SCALE GENOMIC DNA]</scope>
    <source>
        <strain evidence="9 10">Zn</strain>
    </source>
</reference>
<gene>
    <name evidence="9" type="ORF">OIDMADRAFT_46620</name>
</gene>
<evidence type="ECO:0000313" key="10">
    <source>
        <dbReference type="Proteomes" id="UP000054321"/>
    </source>
</evidence>
<organism evidence="9 10">
    <name type="scientific">Oidiodendron maius (strain Zn)</name>
    <dbReference type="NCBI Taxonomy" id="913774"/>
    <lineage>
        <taxon>Eukaryota</taxon>
        <taxon>Fungi</taxon>
        <taxon>Dikarya</taxon>
        <taxon>Ascomycota</taxon>
        <taxon>Pezizomycotina</taxon>
        <taxon>Leotiomycetes</taxon>
        <taxon>Leotiomycetes incertae sedis</taxon>
        <taxon>Myxotrichaceae</taxon>
        <taxon>Oidiodendron</taxon>
    </lineage>
</organism>
<dbReference type="HOGENOM" id="CLU_046727_2_0_1"/>
<evidence type="ECO:0000256" key="6">
    <source>
        <dbReference type="ARBA" id="ARBA00023004"/>
    </source>
</evidence>
<dbReference type="PANTHER" id="PTHR33711">
    <property type="entry name" value="DIOXYGENASE, PUTATIVE (AFU_ORTHOLOGUE AFUA_2G02910)-RELATED"/>
    <property type="match status" value="1"/>
</dbReference>
<dbReference type="AlphaFoldDB" id="A0A0C3GM53"/>
<evidence type="ECO:0000256" key="4">
    <source>
        <dbReference type="ARBA" id="ARBA00022964"/>
    </source>
</evidence>
<evidence type="ECO:0000259" key="8">
    <source>
        <dbReference type="Pfam" id="PF04444"/>
    </source>
</evidence>
<evidence type="ECO:0000313" key="9">
    <source>
        <dbReference type="EMBL" id="KIM92619.1"/>
    </source>
</evidence>
<protein>
    <recommendedName>
        <fullName evidence="11">Intradiol ring-cleavage dioxygenases domain-containing protein</fullName>
    </recommendedName>
</protein>